<dbReference type="PROSITE" id="PS51257">
    <property type="entry name" value="PROKAR_LIPOPROTEIN"/>
    <property type="match status" value="1"/>
</dbReference>
<feature type="transmembrane region" description="Helical" evidence="2">
    <location>
        <begin position="33"/>
        <end position="55"/>
    </location>
</feature>
<sequence>MRWVWVWVGGSAAAACAGLAVALYYLPGLEALSWVAGAGSFVTAVPSLVLALMLARTQAQPSSTAAASAGSVVNSVGDAGGAALQAGDVSGPVQQVGGNHGDTYTAHTMTISQSPPVEGSAEAPDRVASAGTVEQADPRESGVHAARPGADGTALPPYVARDVDEVLERYIARAASGGGAVLVVGDSTAGKSRAALQALKRTLPGRRLIAPAVGADLRALATRLSTTQQEDGTVVWLDDLHRYLGLGESGLTEDTLKALKRADAVVVATLRSEFADTYRADALASGQERREVRGERENTAALLRRFDTVELDRVWSPGEIQRAAEAGDERLDEAVARHGVHGIAEYLAAGPDLLAEWRNARRSTARGGHPRGHALVAAAVDLARTGLLTAPTSAMLDQAHRPYLAGAAALRPESFEQALDWAQQPRLGVSSLLVPDDGDQRCWRAFDYLVEAATAPIPASTWQTALDHASGDDERFTIVFKADRADQHDLAVAACESLARSGHPGAMTLLGVWAHSAGHHREAEDRYRRAVDVGYNEALFRLGTLLYEQGRVEEAEDCYGRAAVAGDGSALLELRNLLFEQGRREEIEYWSRRAADSEAPGAMFDLGTLLYRQGQTEEAEHWLRRAADAEDTAPPVQCLSRRSPGAAGPG</sequence>
<keyword evidence="2" id="KW-1133">Transmembrane helix</keyword>
<accession>A0A852TW93</accession>
<dbReference type="SUPFAM" id="SSF52540">
    <property type="entry name" value="P-loop containing nucleoside triphosphate hydrolases"/>
    <property type="match status" value="1"/>
</dbReference>
<dbReference type="Pfam" id="PF13432">
    <property type="entry name" value="TPR_16"/>
    <property type="match status" value="2"/>
</dbReference>
<name>A0A852TW93_9ACTN</name>
<dbReference type="SMART" id="SM00028">
    <property type="entry name" value="TPR"/>
    <property type="match status" value="2"/>
</dbReference>
<evidence type="ECO:0000256" key="1">
    <source>
        <dbReference type="SAM" id="MobiDB-lite"/>
    </source>
</evidence>
<protein>
    <recommendedName>
        <fullName evidence="5">Tetratricopeptide repeat protein</fullName>
    </recommendedName>
</protein>
<dbReference type="RefSeq" id="WP_179643491.1">
    <property type="nucleotide sequence ID" value="NZ_BAAAYY010000015.1"/>
</dbReference>
<reference evidence="3 4" key="1">
    <citation type="submission" date="2020-07" db="EMBL/GenBank/DDBJ databases">
        <title>Sequencing the genomes of 1000 actinobacteria strains.</title>
        <authorList>
            <person name="Klenk H.-P."/>
        </authorList>
    </citation>
    <scope>NUCLEOTIDE SEQUENCE [LARGE SCALE GENOMIC DNA]</scope>
    <source>
        <strain evidence="3 4">CXB654</strain>
    </source>
</reference>
<evidence type="ECO:0000313" key="3">
    <source>
        <dbReference type="EMBL" id="NYE47577.1"/>
    </source>
</evidence>
<dbReference type="Gene3D" id="1.25.40.10">
    <property type="entry name" value="Tetratricopeptide repeat domain"/>
    <property type="match status" value="1"/>
</dbReference>
<organism evidence="3 4">
    <name type="scientific">Spinactinospora alkalitolerans</name>
    <dbReference type="NCBI Taxonomy" id="687207"/>
    <lineage>
        <taxon>Bacteria</taxon>
        <taxon>Bacillati</taxon>
        <taxon>Actinomycetota</taxon>
        <taxon>Actinomycetes</taxon>
        <taxon>Streptosporangiales</taxon>
        <taxon>Nocardiopsidaceae</taxon>
        <taxon>Spinactinospora</taxon>
    </lineage>
</organism>
<keyword evidence="2" id="KW-0812">Transmembrane</keyword>
<dbReference type="AlphaFoldDB" id="A0A852TW93"/>
<keyword evidence="4" id="KW-1185">Reference proteome</keyword>
<feature type="region of interest" description="Disordered" evidence="1">
    <location>
        <begin position="112"/>
        <end position="156"/>
    </location>
</feature>
<feature type="region of interest" description="Disordered" evidence="1">
    <location>
        <begin position="627"/>
        <end position="650"/>
    </location>
</feature>
<dbReference type="InterPro" id="IPR027417">
    <property type="entry name" value="P-loop_NTPase"/>
</dbReference>
<dbReference type="SUPFAM" id="SSF81901">
    <property type="entry name" value="HCP-like"/>
    <property type="match status" value="1"/>
</dbReference>
<keyword evidence="2" id="KW-0472">Membrane</keyword>
<proteinExistence type="predicted"/>
<evidence type="ECO:0000313" key="4">
    <source>
        <dbReference type="Proteomes" id="UP000589036"/>
    </source>
</evidence>
<evidence type="ECO:0008006" key="5">
    <source>
        <dbReference type="Google" id="ProtNLM"/>
    </source>
</evidence>
<dbReference type="InterPro" id="IPR011990">
    <property type="entry name" value="TPR-like_helical_dom_sf"/>
</dbReference>
<dbReference type="Proteomes" id="UP000589036">
    <property type="component" value="Unassembled WGS sequence"/>
</dbReference>
<dbReference type="EMBL" id="JACCCC010000001">
    <property type="protein sequence ID" value="NYE47577.1"/>
    <property type="molecule type" value="Genomic_DNA"/>
</dbReference>
<dbReference type="InterPro" id="IPR019734">
    <property type="entry name" value="TPR_rpt"/>
</dbReference>
<comment type="caution">
    <text evidence="3">The sequence shown here is derived from an EMBL/GenBank/DDBJ whole genome shotgun (WGS) entry which is preliminary data.</text>
</comment>
<feature type="transmembrane region" description="Helical" evidence="2">
    <location>
        <begin position="6"/>
        <end position="26"/>
    </location>
</feature>
<evidence type="ECO:0000256" key="2">
    <source>
        <dbReference type="SAM" id="Phobius"/>
    </source>
</evidence>
<gene>
    <name evidence="3" type="ORF">HDA32_002697</name>
</gene>